<feature type="domain" description="Cullin family profile" evidence="6">
    <location>
        <begin position="408"/>
        <end position="632"/>
    </location>
</feature>
<dbReference type="SMART" id="SM00884">
    <property type="entry name" value="Cullin_Nedd8"/>
    <property type="match status" value="1"/>
</dbReference>
<dbReference type="InterPro" id="IPR036390">
    <property type="entry name" value="WH_DNA-bd_sf"/>
</dbReference>
<dbReference type="SUPFAM" id="SSF74788">
    <property type="entry name" value="Cullin repeat-like"/>
    <property type="match status" value="1"/>
</dbReference>
<dbReference type="InParanoid" id="Q237B9"/>
<dbReference type="PROSITE" id="PS50069">
    <property type="entry name" value="CULLIN_2"/>
    <property type="match status" value="1"/>
</dbReference>
<proteinExistence type="inferred from homology"/>
<dbReference type="KEGG" id="tet:TTHERM_00083300"/>
<dbReference type="GO" id="GO:0031625">
    <property type="term" value="F:ubiquitin protein ligase binding"/>
    <property type="evidence" value="ECO:0007669"/>
    <property type="project" value="InterPro"/>
</dbReference>
<dbReference type="Pfam" id="PF10557">
    <property type="entry name" value="Cullin_Nedd8"/>
    <property type="match status" value="1"/>
</dbReference>
<evidence type="ECO:0000259" key="6">
    <source>
        <dbReference type="PROSITE" id="PS50069"/>
    </source>
</evidence>
<dbReference type="Pfam" id="PF00888">
    <property type="entry name" value="Cullin"/>
    <property type="match status" value="1"/>
</dbReference>
<dbReference type="InterPro" id="IPR059120">
    <property type="entry name" value="Cullin-like_AB"/>
</dbReference>
<protein>
    <submittedName>
        <fullName evidence="7">Cullin family protein</fullName>
    </submittedName>
</protein>
<dbReference type="PANTHER" id="PTHR11932">
    <property type="entry name" value="CULLIN"/>
    <property type="match status" value="1"/>
</dbReference>
<keyword evidence="2" id="KW-1017">Isopeptide bond</keyword>
<dbReference type="STRING" id="312017.Q237B9"/>
<evidence type="ECO:0000256" key="2">
    <source>
        <dbReference type="ARBA" id="ARBA00022499"/>
    </source>
</evidence>
<dbReference type="InterPro" id="IPR016158">
    <property type="entry name" value="Cullin_homology"/>
</dbReference>
<dbReference type="AlphaFoldDB" id="Q237B9"/>
<dbReference type="RefSeq" id="XP_001012576.1">
    <property type="nucleotide sequence ID" value="XM_001012576.1"/>
</dbReference>
<evidence type="ECO:0000313" key="8">
    <source>
        <dbReference type="Proteomes" id="UP000009168"/>
    </source>
</evidence>
<dbReference type="Gene3D" id="1.20.1310.10">
    <property type="entry name" value="Cullin Repeats"/>
    <property type="match status" value="4"/>
</dbReference>
<dbReference type="Pfam" id="PF26557">
    <property type="entry name" value="Cullin_AB"/>
    <property type="match status" value="1"/>
</dbReference>
<organism evidence="7 8">
    <name type="scientific">Tetrahymena thermophila (strain SB210)</name>
    <dbReference type="NCBI Taxonomy" id="312017"/>
    <lineage>
        <taxon>Eukaryota</taxon>
        <taxon>Sar</taxon>
        <taxon>Alveolata</taxon>
        <taxon>Ciliophora</taxon>
        <taxon>Intramacronucleata</taxon>
        <taxon>Oligohymenophorea</taxon>
        <taxon>Hymenostomatida</taxon>
        <taxon>Tetrahymenina</taxon>
        <taxon>Tetrahymenidae</taxon>
        <taxon>Tetrahymena</taxon>
    </lineage>
</organism>
<dbReference type="FunFam" id="1.10.10.10:FF:000014">
    <property type="entry name" value="Cullin 1"/>
    <property type="match status" value="1"/>
</dbReference>
<dbReference type="EMBL" id="GG662749">
    <property type="protein sequence ID" value="EAR92331.1"/>
    <property type="molecule type" value="Genomic_DNA"/>
</dbReference>
<dbReference type="GeneID" id="7845843"/>
<dbReference type="GO" id="GO:0006511">
    <property type="term" value="P:ubiquitin-dependent protein catabolic process"/>
    <property type="evidence" value="ECO:0007669"/>
    <property type="project" value="InterPro"/>
</dbReference>
<dbReference type="SUPFAM" id="SSF46785">
    <property type="entry name" value="Winged helix' DNA-binding domain"/>
    <property type="match status" value="1"/>
</dbReference>
<gene>
    <name evidence="7" type="ORF">TTHERM_00083300</name>
</gene>
<dbReference type="InterPro" id="IPR036388">
    <property type="entry name" value="WH-like_DNA-bd_sf"/>
</dbReference>
<dbReference type="InterPro" id="IPR036317">
    <property type="entry name" value="Cullin_homology_sf"/>
</dbReference>
<dbReference type="SMART" id="SM00182">
    <property type="entry name" value="CULLIN"/>
    <property type="match status" value="1"/>
</dbReference>
<dbReference type="SUPFAM" id="SSF75632">
    <property type="entry name" value="Cullin homology domain"/>
    <property type="match status" value="1"/>
</dbReference>
<dbReference type="InterPro" id="IPR016159">
    <property type="entry name" value="Cullin_repeat-like_dom_sf"/>
</dbReference>
<dbReference type="OrthoDB" id="435621at2759"/>
<dbReference type="eggNOG" id="KOG2166">
    <property type="taxonomic scope" value="Eukaryota"/>
</dbReference>
<keyword evidence="3" id="KW-0832">Ubl conjugation</keyword>
<name>Q237B9_TETTS</name>
<keyword evidence="8" id="KW-1185">Reference proteome</keyword>
<dbReference type="Proteomes" id="UP000009168">
    <property type="component" value="Unassembled WGS sequence"/>
</dbReference>
<sequence length="765" mass="90372">MLHTAKVNEELYQKARELVTDVHAKVLKILKRGENVVVSNGEYMPCYNAVIKACDSSQEPTANKDEKIQNNEERLFNWFKQLIKEYLLGDVQESNLIMDQEQYIEKVYKQYKNFQIYLHWLSRLFYYLDQFFLKNKNSTLHVEGFKIYRDDYFQIINNKLFNHIVNFQKMAREDQSIPRETVKRLIQIYQEVGFKKTVKLKKIANSSEFAYEVDDGSKYYEDNFQAKFADEMEQYYLKRVNEWSNLSTPEYVEQALKSLQKEEEIAQYFYSKSQKIIVNRIEQIVIQQQSETLANNEQTGLYSMLKEKKENEMKNLYKLFKRVAETLDHVAKKLGQYINYHGNIFNEQSDSRKSEGVTQKDIAVEFVQKVFALKKECDHLVQDVFNQDITIQKARDNAFQNFLNKNDKSTFFLATHADIILKQEGLQNEQEIEDRVQEIVGIFVYFYSRDTFFKHYQKFFSNRLLNATSRNKEAEKSLIARFKTEAGQTGVNKIETMLKDINNSEEFNQDNRKHISPLGIELNVSVLTTGSWPIANTQEKVSTPQVLKSSIEKFEQLYKSKYKGRNINWLYSQGTAEMQFRSKEKYLLIVNSYQMVALLSIQSQANTISYQKLVQISGIPENELEFLLMPFVKLKILNKSDEGDAFNNNSELSINSQFQNKLKKIKCIPGGKQAQQKKQKEDDEGRTQFMEEMNREREFIVDACIVRIMKSRKTMKHNDLFPEVIKLINNFKPEIPLIKRRIESLLDRDYLKRDENDRNTFIYVP</sequence>
<evidence type="ECO:0000256" key="3">
    <source>
        <dbReference type="ARBA" id="ARBA00022843"/>
    </source>
</evidence>
<dbReference type="Gene3D" id="3.30.230.130">
    <property type="entry name" value="Cullin, Chain C, Domain 2"/>
    <property type="match status" value="1"/>
</dbReference>
<dbReference type="InterPro" id="IPR045093">
    <property type="entry name" value="Cullin"/>
</dbReference>
<accession>Q237B9</accession>
<evidence type="ECO:0000256" key="4">
    <source>
        <dbReference type="PROSITE-ProRule" id="PRU00330"/>
    </source>
</evidence>
<dbReference type="OMA" id="IFIFREE"/>
<dbReference type="InterPro" id="IPR019559">
    <property type="entry name" value="Cullin_neddylation_domain"/>
</dbReference>
<dbReference type="InterPro" id="IPR001373">
    <property type="entry name" value="Cullin_N"/>
</dbReference>
<reference evidence="8" key="1">
    <citation type="journal article" date="2006" name="PLoS Biol.">
        <title>Macronuclear genome sequence of the ciliate Tetrahymena thermophila, a model eukaryote.</title>
        <authorList>
            <person name="Eisen J.A."/>
            <person name="Coyne R.S."/>
            <person name="Wu M."/>
            <person name="Wu D."/>
            <person name="Thiagarajan M."/>
            <person name="Wortman J.R."/>
            <person name="Badger J.H."/>
            <person name="Ren Q."/>
            <person name="Amedeo P."/>
            <person name="Jones K.M."/>
            <person name="Tallon L.J."/>
            <person name="Delcher A.L."/>
            <person name="Salzberg S.L."/>
            <person name="Silva J.C."/>
            <person name="Haas B.J."/>
            <person name="Majoros W.H."/>
            <person name="Farzad M."/>
            <person name="Carlton J.M."/>
            <person name="Smith R.K. Jr."/>
            <person name="Garg J."/>
            <person name="Pearlman R.E."/>
            <person name="Karrer K.M."/>
            <person name="Sun L."/>
            <person name="Manning G."/>
            <person name="Elde N.C."/>
            <person name="Turkewitz A.P."/>
            <person name="Asai D.J."/>
            <person name="Wilkes D.E."/>
            <person name="Wang Y."/>
            <person name="Cai H."/>
            <person name="Collins K."/>
            <person name="Stewart B.A."/>
            <person name="Lee S.R."/>
            <person name="Wilamowska K."/>
            <person name="Weinberg Z."/>
            <person name="Ruzzo W.L."/>
            <person name="Wloga D."/>
            <person name="Gaertig J."/>
            <person name="Frankel J."/>
            <person name="Tsao C.-C."/>
            <person name="Gorovsky M.A."/>
            <person name="Keeling P.J."/>
            <person name="Waller R.F."/>
            <person name="Patron N.J."/>
            <person name="Cherry J.M."/>
            <person name="Stover N.A."/>
            <person name="Krieger C.J."/>
            <person name="del Toro C."/>
            <person name="Ryder H.F."/>
            <person name="Williamson S.C."/>
            <person name="Barbeau R.A."/>
            <person name="Hamilton E.P."/>
            <person name="Orias E."/>
        </authorList>
    </citation>
    <scope>NUCLEOTIDE SEQUENCE [LARGE SCALE GENOMIC DNA]</scope>
    <source>
        <strain evidence="8">SB210</strain>
    </source>
</reference>
<comment type="similarity">
    <text evidence="1 4 5">Belongs to the cullin family.</text>
</comment>
<evidence type="ECO:0000313" key="7">
    <source>
        <dbReference type="EMBL" id="EAR92331.1"/>
    </source>
</evidence>
<evidence type="ECO:0000256" key="1">
    <source>
        <dbReference type="ARBA" id="ARBA00006019"/>
    </source>
</evidence>
<dbReference type="Gene3D" id="1.10.10.10">
    <property type="entry name" value="Winged helix-like DNA-binding domain superfamily/Winged helix DNA-binding domain"/>
    <property type="match status" value="1"/>
</dbReference>
<dbReference type="HOGENOM" id="CLU_380154_0_0_1"/>
<evidence type="ECO:0000256" key="5">
    <source>
        <dbReference type="RuleBase" id="RU003829"/>
    </source>
</evidence>